<dbReference type="InterPro" id="IPR025671">
    <property type="entry name" value="HXXEE"/>
</dbReference>
<evidence type="ECO:0000313" key="2">
    <source>
        <dbReference type="EMBL" id="ETY72584.1"/>
    </source>
</evidence>
<feature type="transmembrane region" description="Helical" evidence="1">
    <location>
        <begin position="166"/>
        <end position="185"/>
    </location>
</feature>
<reference evidence="2 3" key="1">
    <citation type="journal article" date="2014" name="Genome Announc.">
        <title>Genome Sequence of Lactobacillus fabifermentans Strain T30PCM01, Isolated from Fermenting Grape Marc.</title>
        <authorList>
            <person name="Treu L."/>
            <person name="Vendramin V."/>
            <person name="Bovo B."/>
            <person name="Giacomini A."/>
            <person name="Corich V."/>
            <person name="Campanaro S."/>
        </authorList>
    </citation>
    <scope>NUCLEOTIDE SEQUENCE [LARGE SCALE GENOMIC DNA]</scope>
    <source>
        <strain evidence="2 3">T30PCM01</strain>
    </source>
</reference>
<organism evidence="2 3">
    <name type="scientific">Lactiplantibacillus fabifermentans T30PCM01</name>
    <dbReference type="NCBI Taxonomy" id="1400520"/>
    <lineage>
        <taxon>Bacteria</taxon>
        <taxon>Bacillati</taxon>
        <taxon>Bacillota</taxon>
        <taxon>Bacilli</taxon>
        <taxon>Lactobacillales</taxon>
        <taxon>Lactobacillaceae</taxon>
        <taxon>Lactiplantibacillus</taxon>
    </lineage>
</organism>
<sequence>MIIFRNYWFRFGGGLLGLIILGLVLSQPQLTKLQWLLILNFMALLAHQVEEYQFPGGAPMVINRVIYDEHELTDRYPGNMQSIMIVNTSAWVVYLLSIALPNVYWLGLGVILFSLFQILGHVVQMNLKLHTWYNPGMATTILLFLPIGVEYIYVGTTRGLITGWNWVVALLTLIACILLTIVLPVQALKNKQTPYPIPVWQAERFEQVRRFAHVGPAK</sequence>
<dbReference type="HOGENOM" id="CLU_098225_0_0_9"/>
<protein>
    <recommendedName>
        <fullName evidence="4">HXXEE domain-containing protein</fullName>
    </recommendedName>
</protein>
<dbReference type="Pfam" id="PF13787">
    <property type="entry name" value="HXXEE"/>
    <property type="match status" value="1"/>
</dbReference>
<dbReference type="STRING" id="1400520.LFAB_17120"/>
<keyword evidence="1" id="KW-1133">Transmembrane helix</keyword>
<accession>W6T445</accession>
<dbReference type="OrthoDB" id="2591569at2"/>
<feature type="transmembrane region" description="Helical" evidence="1">
    <location>
        <begin position="135"/>
        <end position="154"/>
    </location>
</feature>
<feature type="transmembrane region" description="Helical" evidence="1">
    <location>
        <begin position="103"/>
        <end position="123"/>
    </location>
</feature>
<evidence type="ECO:0000256" key="1">
    <source>
        <dbReference type="SAM" id="Phobius"/>
    </source>
</evidence>
<evidence type="ECO:0000313" key="3">
    <source>
        <dbReference type="Proteomes" id="UP000019247"/>
    </source>
</evidence>
<proteinExistence type="predicted"/>
<dbReference type="EMBL" id="AWWK01000094">
    <property type="protein sequence ID" value="ETY72584.1"/>
    <property type="molecule type" value="Genomic_DNA"/>
</dbReference>
<keyword evidence="1" id="KW-0472">Membrane</keyword>
<gene>
    <name evidence="2" type="ORF">LFAB_17120</name>
</gene>
<dbReference type="eggNOG" id="ENOG5031A6V">
    <property type="taxonomic scope" value="Bacteria"/>
</dbReference>
<dbReference type="AlphaFoldDB" id="W6T445"/>
<name>W6T445_9LACO</name>
<keyword evidence="1" id="KW-0812">Transmembrane</keyword>
<dbReference type="RefSeq" id="WP_033614963.1">
    <property type="nucleotide sequence ID" value="NZ_KK036540.1"/>
</dbReference>
<dbReference type="PATRIC" id="fig|1400520.3.peg.3370"/>
<comment type="caution">
    <text evidence="2">The sequence shown here is derived from an EMBL/GenBank/DDBJ whole genome shotgun (WGS) entry which is preliminary data.</text>
</comment>
<dbReference type="Proteomes" id="UP000019247">
    <property type="component" value="Unassembled WGS sequence"/>
</dbReference>
<evidence type="ECO:0008006" key="4">
    <source>
        <dbReference type="Google" id="ProtNLM"/>
    </source>
</evidence>